<dbReference type="OrthoDB" id="9978456at2759"/>
<dbReference type="SUPFAM" id="SSF52200">
    <property type="entry name" value="Toll/Interleukin receptor TIR domain"/>
    <property type="match status" value="1"/>
</dbReference>
<dbReference type="Proteomes" id="UP000663832">
    <property type="component" value="Unassembled WGS sequence"/>
</dbReference>
<dbReference type="EMBL" id="CAJNOM010000180">
    <property type="protein sequence ID" value="CAF1189048.1"/>
    <property type="molecule type" value="Genomic_DNA"/>
</dbReference>
<dbReference type="Proteomes" id="UP000663877">
    <property type="component" value="Unassembled WGS sequence"/>
</dbReference>
<dbReference type="EMBL" id="CAJNOI010000022">
    <property type="protein sequence ID" value="CAF0841542.1"/>
    <property type="molecule type" value="Genomic_DNA"/>
</dbReference>
<sequence length="722" mass="83778">MVIDESIQQILTKYSRFKIRDYQNHTRNSIEELEHLISLIETRKSTFSYSLQTLSDIIQIIISSIDRTTLWKAKGKMYEQQLAQIVCQLFKCLCKLDAKYAVNEQGVTIMRSILQWLKDDTDFCLTKSISQDLHLAIYSCLEQYSLSCKNREDFLNELFSTSSVHKSHSSSVVSCFNFHNRRKSAIHESLSIIDYSARLVIYLLESSLVTSSLLINQILTFFLLYAPIQRFSVYLVNHTDFYRSIIVPLLSTKNTDYFVQCIIDETARSQTDSNDRVFVFTHMLNLVGEFVLHPGIEIHSCSFASTFKYLFDALIECGTTVPLLYLVKCLSNLLTNENVETDLLAQEMNRFSLIHSIINYTSILIQNSTLGEGQMILKQLHNNVITSCLSILYNISTLNHEILDINVIINKICRPLFKSDMQQIRLISCLLYSNLLTQKELESDNACHHLCEQLFFSIRQAYLSSNYHLCNQISLFSLVNCLKKLCTHKQFQKRIGKQDENIELLFEILRQFHLSIEQQEEIQIILQSIWFLSFEYTCATKIHSHDKYFALLVQLAETNPNEMIQQAAKGILWQLRQTMTNTINEPIVSNSSQHIMFSYNHDTKEIVQKICQNLRNSGYRTWMDIDDMHGSTLDCMAHAVEQSCVIIICMTEKYKQSPNCQSEAEYAYRLKKPFVPILLQSKFKPDGWLGLLLGTKLYIDFTKSDFDSNYKRLVNEIETIKN</sequence>
<dbReference type="InterPro" id="IPR011989">
    <property type="entry name" value="ARM-like"/>
</dbReference>
<evidence type="ECO:0000313" key="3">
    <source>
        <dbReference type="EMBL" id="CAF1189048.1"/>
    </source>
</evidence>
<dbReference type="Pfam" id="PF13676">
    <property type="entry name" value="TIR_2"/>
    <property type="match status" value="1"/>
</dbReference>
<protein>
    <recommendedName>
        <fullName evidence="1">TIR domain-containing protein</fullName>
    </recommendedName>
</protein>
<dbReference type="Gene3D" id="1.25.10.10">
    <property type="entry name" value="Leucine-rich Repeat Variant"/>
    <property type="match status" value="1"/>
</dbReference>
<proteinExistence type="predicted"/>
<evidence type="ECO:0000313" key="2">
    <source>
        <dbReference type="EMBL" id="CAF0841542.1"/>
    </source>
</evidence>
<evidence type="ECO:0000259" key="1">
    <source>
        <dbReference type="Pfam" id="PF13676"/>
    </source>
</evidence>
<evidence type="ECO:0000313" key="5">
    <source>
        <dbReference type="Proteomes" id="UP000663832"/>
    </source>
</evidence>
<keyword evidence="5" id="KW-1185">Reference proteome</keyword>
<organism evidence="2 6">
    <name type="scientific">Adineta steineri</name>
    <dbReference type="NCBI Taxonomy" id="433720"/>
    <lineage>
        <taxon>Eukaryota</taxon>
        <taxon>Metazoa</taxon>
        <taxon>Spiralia</taxon>
        <taxon>Gnathifera</taxon>
        <taxon>Rotifera</taxon>
        <taxon>Eurotatoria</taxon>
        <taxon>Bdelloidea</taxon>
        <taxon>Adinetida</taxon>
        <taxon>Adinetidae</taxon>
        <taxon>Adineta</taxon>
    </lineage>
</organism>
<name>A0A813VUB4_9BILA</name>
<accession>A0A813VUB4</accession>
<feature type="domain" description="TIR" evidence="1">
    <location>
        <begin position="595"/>
        <end position="714"/>
    </location>
</feature>
<comment type="caution">
    <text evidence="2">The sequence shown here is derived from an EMBL/GenBank/DDBJ whole genome shotgun (WGS) entry which is preliminary data.</text>
</comment>
<dbReference type="InterPro" id="IPR035897">
    <property type="entry name" value="Toll_tir_struct_dom_sf"/>
</dbReference>
<dbReference type="PANTHER" id="PTHR46270:SF2">
    <property type="entry name" value="TIR DOMAIN-CONTAINING PROTEIN"/>
    <property type="match status" value="1"/>
</dbReference>
<dbReference type="Gene3D" id="3.40.50.10140">
    <property type="entry name" value="Toll/interleukin-1 receptor homology (TIR) domain"/>
    <property type="match status" value="1"/>
</dbReference>
<dbReference type="InterPro" id="IPR000157">
    <property type="entry name" value="TIR_dom"/>
</dbReference>
<evidence type="ECO:0000313" key="6">
    <source>
        <dbReference type="Proteomes" id="UP000663877"/>
    </source>
</evidence>
<dbReference type="EMBL" id="CAJNOM010000184">
    <property type="protein sequence ID" value="CAF1194569.1"/>
    <property type="molecule type" value="Genomic_DNA"/>
</dbReference>
<dbReference type="GO" id="GO:0007165">
    <property type="term" value="P:signal transduction"/>
    <property type="evidence" value="ECO:0007669"/>
    <property type="project" value="InterPro"/>
</dbReference>
<dbReference type="PANTHER" id="PTHR46270">
    <property type="entry name" value="ARMADILLO-TYPE FOLD-RELATED"/>
    <property type="match status" value="1"/>
</dbReference>
<evidence type="ECO:0000313" key="4">
    <source>
        <dbReference type="EMBL" id="CAF1194569.1"/>
    </source>
</evidence>
<reference evidence="2" key="1">
    <citation type="submission" date="2021-02" db="EMBL/GenBank/DDBJ databases">
        <authorList>
            <person name="Nowell W R."/>
        </authorList>
    </citation>
    <scope>NUCLEOTIDE SEQUENCE</scope>
</reference>
<dbReference type="AlphaFoldDB" id="A0A813VUB4"/>
<gene>
    <name evidence="2" type="ORF">BJG266_LOCUS7340</name>
    <name evidence="3" type="ORF">QVE165_LOCUS25137</name>
    <name evidence="4" type="ORF">QVE165_LOCUS25447</name>
</gene>